<dbReference type="InterPro" id="IPR027417">
    <property type="entry name" value="P-loop_NTPase"/>
</dbReference>
<dbReference type="PANTHER" id="PTHR10605">
    <property type="entry name" value="HEPARAN SULFATE SULFOTRANSFERASE"/>
    <property type="match status" value="1"/>
</dbReference>
<name>A0A1M6JUK6_PARC5</name>
<organism evidence="4 5">
    <name type="scientific">Paramaledivibacter caminithermalis (strain DSM 15212 / CIP 107654 / DViRD3)</name>
    <name type="common">Clostridium caminithermale</name>
    <dbReference type="NCBI Taxonomy" id="1121301"/>
    <lineage>
        <taxon>Bacteria</taxon>
        <taxon>Bacillati</taxon>
        <taxon>Bacillota</taxon>
        <taxon>Clostridia</taxon>
        <taxon>Peptostreptococcales</taxon>
        <taxon>Caminicellaceae</taxon>
        <taxon>Paramaledivibacter</taxon>
    </lineage>
</organism>
<dbReference type="STRING" id="1121301.SAMN02745912_00162"/>
<proteinExistence type="predicted"/>
<keyword evidence="1 4" id="KW-0808">Transferase</keyword>
<evidence type="ECO:0000313" key="5">
    <source>
        <dbReference type="Proteomes" id="UP000184465"/>
    </source>
</evidence>
<dbReference type="RefSeq" id="WP_073146461.1">
    <property type="nucleotide sequence ID" value="NZ_FRAG01000001.1"/>
</dbReference>
<dbReference type="InterPro" id="IPR000863">
    <property type="entry name" value="Sulfotransferase_dom"/>
</dbReference>
<dbReference type="InterPro" id="IPR037359">
    <property type="entry name" value="NST/OST"/>
</dbReference>
<dbReference type="GO" id="GO:0008146">
    <property type="term" value="F:sulfotransferase activity"/>
    <property type="evidence" value="ECO:0007669"/>
    <property type="project" value="InterPro"/>
</dbReference>
<dbReference type="EMBL" id="FRAG01000001">
    <property type="protein sequence ID" value="SHJ50387.1"/>
    <property type="molecule type" value="Genomic_DNA"/>
</dbReference>
<accession>A0A1M6JUK6</accession>
<evidence type="ECO:0000256" key="2">
    <source>
        <dbReference type="ARBA" id="ARBA00023180"/>
    </source>
</evidence>
<dbReference type="Gene3D" id="3.40.50.300">
    <property type="entry name" value="P-loop containing nucleotide triphosphate hydrolases"/>
    <property type="match status" value="1"/>
</dbReference>
<dbReference type="Pfam" id="PF00685">
    <property type="entry name" value="Sulfotransfer_1"/>
    <property type="match status" value="1"/>
</dbReference>
<protein>
    <submittedName>
        <fullName evidence="4">Sulfotransferase domain-containing protein</fullName>
    </submittedName>
</protein>
<gene>
    <name evidence="4" type="ORF">SAMN02745912_00162</name>
</gene>
<keyword evidence="2" id="KW-0325">Glycoprotein</keyword>
<dbReference type="Proteomes" id="UP000184465">
    <property type="component" value="Unassembled WGS sequence"/>
</dbReference>
<dbReference type="PANTHER" id="PTHR10605:SF56">
    <property type="entry name" value="BIFUNCTIONAL HEPARAN SULFATE N-DEACETYLASE_N-SULFOTRANSFERASE"/>
    <property type="match status" value="1"/>
</dbReference>
<sequence>MLPNFICPGTQKAATTSLYALLKQHPDIYIPECKETHFFDSKKYYKGLDFYEKKFFNKVKEEKIVGDITPIYMYLEYIPKRIYQCLGKNIKFVFMLRNPIDRAYSNYWMWYRNGYETKTFEDAIKSEKSRINKSRFNKRYYSYIDRGFYAKQIKRYLKFFNKKNMKFVIFEEFVDNLYNVTNEIYDFLEVKRMNKIKFIKLNNNPLKVPPIHISTRKSLLNLYYDDIKELETIINKDLGNWLL</sequence>
<evidence type="ECO:0000259" key="3">
    <source>
        <dbReference type="Pfam" id="PF00685"/>
    </source>
</evidence>
<dbReference type="SUPFAM" id="SSF52540">
    <property type="entry name" value="P-loop containing nucleoside triphosphate hydrolases"/>
    <property type="match status" value="1"/>
</dbReference>
<evidence type="ECO:0000313" key="4">
    <source>
        <dbReference type="EMBL" id="SHJ50387.1"/>
    </source>
</evidence>
<dbReference type="OrthoDB" id="9797480at2"/>
<evidence type="ECO:0000256" key="1">
    <source>
        <dbReference type="ARBA" id="ARBA00022679"/>
    </source>
</evidence>
<keyword evidence="5" id="KW-1185">Reference proteome</keyword>
<reference evidence="4 5" key="1">
    <citation type="submission" date="2016-11" db="EMBL/GenBank/DDBJ databases">
        <authorList>
            <person name="Jaros S."/>
            <person name="Januszkiewicz K."/>
            <person name="Wedrychowicz H."/>
        </authorList>
    </citation>
    <scope>NUCLEOTIDE SEQUENCE [LARGE SCALE GENOMIC DNA]</scope>
    <source>
        <strain evidence="4 5">DSM 15212</strain>
    </source>
</reference>
<feature type="domain" description="Sulfotransferase" evidence="3">
    <location>
        <begin position="7"/>
        <end position="196"/>
    </location>
</feature>
<dbReference type="AlphaFoldDB" id="A0A1M6JUK6"/>